<feature type="signal peptide" evidence="1">
    <location>
        <begin position="1"/>
        <end position="18"/>
    </location>
</feature>
<organism evidence="2">
    <name type="scientific">Amblyomma triste</name>
    <name type="common">Neotropical tick</name>
    <dbReference type="NCBI Taxonomy" id="251400"/>
    <lineage>
        <taxon>Eukaryota</taxon>
        <taxon>Metazoa</taxon>
        <taxon>Ecdysozoa</taxon>
        <taxon>Arthropoda</taxon>
        <taxon>Chelicerata</taxon>
        <taxon>Arachnida</taxon>
        <taxon>Acari</taxon>
        <taxon>Parasitiformes</taxon>
        <taxon>Ixodida</taxon>
        <taxon>Ixodoidea</taxon>
        <taxon>Ixodidae</taxon>
        <taxon>Amblyomminae</taxon>
        <taxon>Amblyomma</taxon>
    </lineage>
</organism>
<evidence type="ECO:0000313" key="2">
    <source>
        <dbReference type="EMBL" id="JAC27739.1"/>
    </source>
</evidence>
<name>A0A023G1U7_AMBTT</name>
<accession>A0A023G1U7</accession>
<keyword evidence="1" id="KW-0732">Signal</keyword>
<feature type="chain" id="PRO_5001516054" evidence="1">
    <location>
        <begin position="19"/>
        <end position="119"/>
    </location>
</feature>
<sequence length="119" mass="13375">MEKALFCALLLSISYVHCAPQEAALETAQKTAEKVVEPEYQDFCGVDKSLQLSFLDCVEGKIPLFKELLEKESLTKESLLDQICSDAEADYPEELKAGMLEQWEDIEECLVPLETALRS</sequence>
<dbReference type="AlphaFoldDB" id="A0A023G1U7"/>
<proteinExistence type="evidence at transcript level"/>
<reference evidence="2" key="1">
    <citation type="submission" date="2014-03" db="EMBL/GenBank/DDBJ databases">
        <title>The sialotranscriptome of Amblyomma triste, Amblyomma parvum and Amblyomma cajennense ticks, uncovered by 454-based RNA-seq.</title>
        <authorList>
            <person name="Garcia G.R."/>
            <person name="Gardinassi L.G."/>
            <person name="Ribeiro J.M."/>
            <person name="Anatriello E."/>
            <person name="Ferreira B.R."/>
            <person name="Moreira H.N."/>
            <person name="Mafra C."/>
            <person name="Olegario M.M."/>
            <person name="Szabo P.J."/>
            <person name="Miranda-Santos I.K."/>
            <person name="Maruyama S.R."/>
        </authorList>
    </citation>
    <scope>NUCLEOTIDE SEQUENCE</scope>
    <source>
        <strain evidence="2">Mato Grasso do Sul</strain>
        <tissue evidence="2">Salivary glands</tissue>
    </source>
</reference>
<protein>
    <submittedName>
        <fullName evidence="2">Putative secreted protein</fullName>
    </submittedName>
</protein>
<dbReference type="EMBL" id="GBBM01007679">
    <property type="protein sequence ID" value="JAC27739.1"/>
    <property type="molecule type" value="mRNA"/>
</dbReference>
<evidence type="ECO:0000256" key="1">
    <source>
        <dbReference type="SAM" id="SignalP"/>
    </source>
</evidence>